<dbReference type="InterPro" id="IPR008279">
    <property type="entry name" value="PEP-util_enz_mobile_dom"/>
</dbReference>
<reference evidence="17 18" key="1">
    <citation type="submission" date="2019-11" db="EMBL/GenBank/DDBJ databases">
        <title>Comparative genomics of hydrocarbon-degrading Desulfosarcina strains.</title>
        <authorList>
            <person name="Watanabe M."/>
            <person name="Kojima H."/>
            <person name="Fukui M."/>
        </authorList>
    </citation>
    <scope>NUCLEOTIDE SEQUENCE [LARGE SCALE GENOMIC DNA]</scope>
    <source>
        <strain evidence="17 18">PL12</strain>
    </source>
</reference>
<dbReference type="Gene3D" id="3.50.30.10">
    <property type="entry name" value="Phosphohistidine domain"/>
    <property type="match status" value="1"/>
</dbReference>
<evidence type="ECO:0000256" key="1">
    <source>
        <dbReference type="ARBA" id="ARBA00001946"/>
    </source>
</evidence>
<feature type="domain" description="PEP-utilising enzyme mobile" evidence="15">
    <location>
        <begin position="481"/>
        <end position="551"/>
    </location>
</feature>
<evidence type="ECO:0000256" key="14">
    <source>
        <dbReference type="ARBA" id="ARBA00047700"/>
    </source>
</evidence>
<gene>
    <name evidence="17" type="ORF">DSCA_26940</name>
</gene>
<keyword evidence="11" id="KW-0067">ATP-binding</keyword>
<dbReference type="PANTHER" id="PTHR43030">
    <property type="entry name" value="PHOSPHOENOLPYRUVATE SYNTHASE"/>
    <property type="match status" value="1"/>
</dbReference>
<organism evidence="17 18">
    <name type="scientific">Desulfosarcina alkanivorans</name>
    <dbReference type="NCBI Taxonomy" id="571177"/>
    <lineage>
        <taxon>Bacteria</taxon>
        <taxon>Pseudomonadati</taxon>
        <taxon>Thermodesulfobacteriota</taxon>
        <taxon>Desulfobacteria</taxon>
        <taxon>Desulfobacterales</taxon>
        <taxon>Desulfosarcinaceae</taxon>
        <taxon>Desulfosarcina</taxon>
    </lineage>
</organism>
<dbReference type="EMBL" id="AP021874">
    <property type="protein sequence ID" value="BBO68764.1"/>
    <property type="molecule type" value="Genomic_DNA"/>
</dbReference>
<keyword evidence="10 17" id="KW-0418">Kinase</keyword>
<feature type="domain" description="Pyruvate phosphate dikinase AMP/ATP-binding" evidence="16">
    <location>
        <begin position="127"/>
        <end position="429"/>
    </location>
</feature>
<comment type="cofactor">
    <cofactor evidence="1">
        <name>Mg(2+)</name>
        <dbReference type="ChEBI" id="CHEBI:18420"/>
    </cofactor>
</comment>
<evidence type="ECO:0000256" key="9">
    <source>
        <dbReference type="ARBA" id="ARBA00022741"/>
    </source>
</evidence>
<dbReference type="KEGG" id="dalk:DSCA_26940"/>
<comment type="function">
    <text evidence="2">Catalyzes the phosphorylation of pyruvate to phosphoenolpyruvate.</text>
</comment>
<dbReference type="PANTHER" id="PTHR43030:SF1">
    <property type="entry name" value="PHOSPHOENOLPYRUVATE SYNTHASE"/>
    <property type="match status" value="1"/>
</dbReference>
<dbReference type="SUPFAM" id="SSF56059">
    <property type="entry name" value="Glutathione synthetase ATP-binding domain-like"/>
    <property type="match status" value="1"/>
</dbReference>
<evidence type="ECO:0000313" key="17">
    <source>
        <dbReference type="EMBL" id="BBO68764.1"/>
    </source>
</evidence>
<comment type="similarity">
    <text evidence="4">Belongs to the PEP-utilizing enzyme family.</text>
</comment>
<keyword evidence="9" id="KW-0547">Nucleotide-binding</keyword>
<evidence type="ECO:0000256" key="6">
    <source>
        <dbReference type="ARBA" id="ARBA00021623"/>
    </source>
</evidence>
<dbReference type="GO" id="GO:0046872">
    <property type="term" value="F:metal ion binding"/>
    <property type="evidence" value="ECO:0007669"/>
    <property type="project" value="UniProtKB-KW"/>
</dbReference>
<dbReference type="GO" id="GO:0006094">
    <property type="term" value="P:gluconeogenesis"/>
    <property type="evidence" value="ECO:0007669"/>
    <property type="project" value="UniProtKB-UniPathway"/>
</dbReference>
<dbReference type="SUPFAM" id="SSF52009">
    <property type="entry name" value="Phosphohistidine domain"/>
    <property type="match status" value="1"/>
</dbReference>
<proteinExistence type="inferred from homology"/>
<dbReference type="EC" id="2.7.9.2" evidence="5"/>
<keyword evidence="18" id="KW-1185">Reference proteome</keyword>
<keyword evidence="17" id="KW-0670">Pyruvate</keyword>
<comment type="catalytic activity">
    <reaction evidence="14">
        <text>pyruvate + ATP + H2O = phosphoenolpyruvate + AMP + phosphate + 2 H(+)</text>
        <dbReference type="Rhea" id="RHEA:11364"/>
        <dbReference type="ChEBI" id="CHEBI:15361"/>
        <dbReference type="ChEBI" id="CHEBI:15377"/>
        <dbReference type="ChEBI" id="CHEBI:15378"/>
        <dbReference type="ChEBI" id="CHEBI:30616"/>
        <dbReference type="ChEBI" id="CHEBI:43474"/>
        <dbReference type="ChEBI" id="CHEBI:58702"/>
        <dbReference type="ChEBI" id="CHEBI:456215"/>
        <dbReference type="EC" id="2.7.9.2"/>
    </reaction>
</comment>
<dbReference type="Pfam" id="PF01326">
    <property type="entry name" value="PPDK_N"/>
    <property type="match status" value="1"/>
</dbReference>
<keyword evidence="8" id="KW-0479">Metal-binding</keyword>
<evidence type="ECO:0000259" key="15">
    <source>
        <dbReference type="Pfam" id="PF00391"/>
    </source>
</evidence>
<evidence type="ECO:0000256" key="5">
    <source>
        <dbReference type="ARBA" id="ARBA00011996"/>
    </source>
</evidence>
<keyword evidence="12" id="KW-0460">Magnesium</keyword>
<dbReference type="InterPro" id="IPR036637">
    <property type="entry name" value="Phosphohistidine_dom_sf"/>
</dbReference>
<evidence type="ECO:0000256" key="7">
    <source>
        <dbReference type="ARBA" id="ARBA00022679"/>
    </source>
</evidence>
<dbReference type="OrthoDB" id="9760711at2"/>
<evidence type="ECO:0000256" key="8">
    <source>
        <dbReference type="ARBA" id="ARBA00022723"/>
    </source>
</evidence>
<keyword evidence="7" id="KW-0808">Transferase</keyword>
<protein>
    <recommendedName>
        <fullName evidence="6">Phosphoenolpyruvate synthase</fullName>
        <ecNumber evidence="5">2.7.9.2</ecNumber>
    </recommendedName>
    <alternativeName>
        <fullName evidence="13">Pyruvate, water dikinase</fullName>
    </alternativeName>
</protein>
<evidence type="ECO:0000259" key="16">
    <source>
        <dbReference type="Pfam" id="PF01326"/>
    </source>
</evidence>
<dbReference type="GO" id="GO:0005524">
    <property type="term" value="F:ATP binding"/>
    <property type="evidence" value="ECO:0007669"/>
    <property type="project" value="UniProtKB-KW"/>
</dbReference>
<evidence type="ECO:0000256" key="12">
    <source>
        <dbReference type="ARBA" id="ARBA00022842"/>
    </source>
</evidence>
<evidence type="ECO:0000256" key="10">
    <source>
        <dbReference type="ARBA" id="ARBA00022777"/>
    </source>
</evidence>
<evidence type="ECO:0000256" key="2">
    <source>
        <dbReference type="ARBA" id="ARBA00002988"/>
    </source>
</evidence>
<dbReference type="Pfam" id="PF00391">
    <property type="entry name" value="PEP-utilizers"/>
    <property type="match status" value="1"/>
</dbReference>
<evidence type="ECO:0000256" key="11">
    <source>
        <dbReference type="ARBA" id="ARBA00022840"/>
    </source>
</evidence>
<dbReference type="InterPro" id="IPR002192">
    <property type="entry name" value="PPDK_AMP/ATP-bd"/>
</dbReference>
<dbReference type="InterPro" id="IPR013815">
    <property type="entry name" value="ATP_grasp_subdomain_1"/>
</dbReference>
<evidence type="ECO:0000313" key="18">
    <source>
        <dbReference type="Proteomes" id="UP000427906"/>
    </source>
</evidence>
<dbReference type="UniPathway" id="UPA00138"/>
<dbReference type="RefSeq" id="WP_155316884.1">
    <property type="nucleotide sequence ID" value="NZ_AP021874.1"/>
</dbReference>
<dbReference type="AlphaFoldDB" id="A0A5K7YR42"/>
<dbReference type="Gene3D" id="3.30.470.20">
    <property type="entry name" value="ATP-grasp fold, B domain"/>
    <property type="match status" value="1"/>
</dbReference>
<dbReference type="Gene3D" id="3.30.1490.20">
    <property type="entry name" value="ATP-grasp fold, A domain"/>
    <property type="match status" value="1"/>
</dbReference>
<accession>A0A5K7YR42</accession>
<evidence type="ECO:0000256" key="13">
    <source>
        <dbReference type="ARBA" id="ARBA00033470"/>
    </source>
</evidence>
<dbReference type="Proteomes" id="UP000427906">
    <property type="component" value="Chromosome"/>
</dbReference>
<evidence type="ECO:0000256" key="4">
    <source>
        <dbReference type="ARBA" id="ARBA00007837"/>
    </source>
</evidence>
<evidence type="ECO:0000256" key="3">
    <source>
        <dbReference type="ARBA" id="ARBA00004742"/>
    </source>
</evidence>
<comment type="pathway">
    <text evidence="3">Carbohydrate biosynthesis; gluconeogenesis.</text>
</comment>
<sequence>MIKNLFKYWTLQVFNPGAVIKDKYAAFQSLLEKDKNAHELMAELEEIYYDQMPVDFNVIEKKYTQFAAAVGDMIADLYKICPGKYSALNTFHQKFDHYVRFMLAAGKEDTDPPYAMPLDHRQALDESLAGGKAANLARASQTLRLPVPAGFAITTRAFNRFMAFNDLHRLVDDNLARLDIHSGASLARVSDEICRAIREATVPEDVQEAINGTLAGLRDVWGPGPRLAVRSSAKGEDSRTSFAGQYLTVLNVGDTEIASAYKQVLASKYSPSALVYRINYGMADREVPMAVLVVEMIAAVASGVMVTRESTRASDNRLSIHAVWGLGQLLVDGQSVPAVYQATKTDPPDVVFQRPHRQAEQRIFDPARGLETRPLDEVKKKTAPIREATALTLTEWGQLLEDHFGHPQDVEWCLAHDHRLVLLQTRPFYDEPAHQPSGRLTCSFEPVDNAVLVSGGQVAAAGIAAGKTVTIRGLDDLAHVPDGSVLVTRTIPPDFAAAVNRLHAVVAEAGSAAGHFASVAREFGIPTIVNAADALQALPDGIDVTVDAETGTVYRGVVQAMVDSPCARRNLLADSPFIKRLGAVMSFISTLELVDPGSVNFAPEGCRSHHDIIRFVHEKAVAAMFQLSNIRLRKIGGSRKLTIGIPMLFYVIDVGGGLADTVDAQAPVGLTDIASRPLRALFKGLTHPDIQWGAFSHFDWAAHDKVVMSGGSISPESAMFASHVIISDCYANLNLRFGYHFVVLDTVCADKEADNYILLRFSGGGADIEKRRLRAAFLGLIFERLGFEVTRKSDLIDARYAAAGKTEIAHTLDMVGRLLGATRLMDMYLKDETMVDAYAEAFMQGRYHFSNVAL</sequence>
<name>A0A5K7YR42_9BACT</name>
<dbReference type="GO" id="GO:0008986">
    <property type="term" value="F:pyruvate, water dikinase activity"/>
    <property type="evidence" value="ECO:0007669"/>
    <property type="project" value="UniProtKB-EC"/>
</dbReference>
<dbReference type="InterPro" id="IPR006319">
    <property type="entry name" value="PEP_synth"/>
</dbReference>